<organism evidence="1 2">
    <name type="scientific">Escherichia phage phiWec189</name>
    <dbReference type="NCBI Taxonomy" id="2992785"/>
    <lineage>
        <taxon>Viruses</taxon>
        <taxon>Duplodnaviria</taxon>
        <taxon>Heunggongvirae</taxon>
        <taxon>Uroviricota</taxon>
        <taxon>Caudoviricetes</taxon>
        <taxon>Vequintavirinae</taxon>
        <taxon>Vequintavirus</taxon>
        <taxon>Vequintavirus phiWec189</taxon>
    </lineage>
</organism>
<sequence>MNMDYSYCGEEVPFNYSNLTTSNPYETRHGTHIIAIDFDGTFNASPFIFSRLIRDLKKEGWTVYLVTFRFITQDNVDIEYWRKELDVGVFYTGGVQKAAYLAQFDIYPDIWIDDSPACIPAKNQLEFAMKEIKYKSEAKRNGWPFIIEDYPDPEPEKEP</sequence>
<dbReference type="EMBL" id="LC739538">
    <property type="protein sequence ID" value="BDU13458.1"/>
    <property type="molecule type" value="Genomic_DNA"/>
</dbReference>
<accession>A0ACA8S957</accession>
<reference evidence="1 2" key="1">
    <citation type="journal article" date="2023" name="Phage (New Rochelle)">
        <title>Tailoring Effective Phage Cocktails for Long-Term Lysis of Escherichia coli Based on Physiological Properties of Constituent Phages.</title>
        <authorList>
            <person name="Kaneko T."/>
            <person name="Osaka T."/>
            <person name="Tsuneda S."/>
        </authorList>
    </citation>
    <scope>NUCLEOTIDE SEQUENCE [LARGE SCALE GENOMIC DNA]</scope>
    <source>
        <strain evidence="2">phiWec189</strain>
    </source>
</reference>
<name>A0ACA8S957_9CAUD</name>
<dbReference type="Proteomes" id="UP001652996">
    <property type="component" value="Segment"/>
</dbReference>
<protein>
    <submittedName>
        <fullName evidence="1">Uncharacterized protein</fullName>
    </submittedName>
</protein>
<keyword evidence="2" id="KW-1185">Reference proteome</keyword>
<evidence type="ECO:0000313" key="1">
    <source>
        <dbReference type="EMBL" id="BDU13458.1"/>
    </source>
</evidence>
<evidence type="ECO:0000313" key="2">
    <source>
        <dbReference type="Proteomes" id="UP001652996"/>
    </source>
</evidence>
<proteinExistence type="predicted"/>